<evidence type="ECO:0000259" key="3">
    <source>
        <dbReference type="Pfam" id="PF13458"/>
    </source>
</evidence>
<sequence length="474" mass="50197">MGALAITVEDLAAVPPEVVFDRFGTGDDGGWLFGAVCDRLAVGAVVTLQAPVGGGPPVEMLGRISDLRRPVAVTIEHDQPWRGRIRLRFDRAPGGTRIRLHAEIDERGLEWVMRRRGLPVRERVATGPRLGVLTSRSGPGSLFAAAVANVAGLAVDEVNGDGGVDGGQVELLLADDATDPGTGALEALRLARAGCSTIVLMTTSATYDAVAAALAGHDVLVILANMNEGGGESRLRIRLGERPHTQLALAAGPLMRAAGGRRWFLAGNAYVWPRTVHAVARSVLPQHGGVLVGERFAPLGTRDFTPVIEAVRASGADVVLNTFVGADSAAFERQAHAMGLRERTVSLGPAMDEATLERIGPAAAEGIHAVSGYFQLLQTERNGSLLERYRARFGRWAPPLSTLSESMFEAIQVWATAARRARTTAPGPVADEIRRGRFDVPRGTIALDGDDAPVGQQLHVVATDGTRFVPVHVP</sequence>
<dbReference type="EMBL" id="JBBJUP010000015">
    <property type="protein sequence ID" value="MEJ8280936.1"/>
    <property type="molecule type" value="Genomic_DNA"/>
</dbReference>
<accession>A0ABU8TAG7</accession>
<dbReference type="InterPro" id="IPR028082">
    <property type="entry name" value="Peripla_BP_I"/>
</dbReference>
<organism evidence="4 5">
    <name type="scientific">Pseudonocardia spirodelae</name>
    <dbReference type="NCBI Taxonomy" id="3133431"/>
    <lineage>
        <taxon>Bacteria</taxon>
        <taxon>Bacillati</taxon>
        <taxon>Actinomycetota</taxon>
        <taxon>Actinomycetes</taxon>
        <taxon>Pseudonocardiales</taxon>
        <taxon>Pseudonocardiaceae</taxon>
        <taxon>Pseudonocardia</taxon>
    </lineage>
</organism>
<proteinExistence type="inferred from homology"/>
<dbReference type="PANTHER" id="PTHR47628:SF1">
    <property type="entry name" value="ALIPHATIC AMIDASE EXPRESSION-REGULATING PROTEIN"/>
    <property type="match status" value="1"/>
</dbReference>
<dbReference type="InterPro" id="IPR028081">
    <property type="entry name" value="Leu-bd"/>
</dbReference>
<name>A0ABU8TAG7_9PSEU</name>
<gene>
    <name evidence="4" type="ORF">WJX68_18490</name>
</gene>
<comment type="similarity">
    <text evidence="1">Belongs to the leucine-binding protein family.</text>
</comment>
<reference evidence="4 5" key="1">
    <citation type="submission" date="2024-03" db="EMBL/GenBank/DDBJ databases">
        <title>Draft genome sequence of Pseudonocardia sp. DW16-2.</title>
        <authorList>
            <person name="Duangmal K."/>
        </authorList>
    </citation>
    <scope>NUCLEOTIDE SEQUENCE [LARGE SCALE GENOMIC DNA]</scope>
    <source>
        <strain evidence="4 5">DW16-2</strain>
    </source>
</reference>
<dbReference type="RefSeq" id="WP_340292644.1">
    <property type="nucleotide sequence ID" value="NZ_JBBJUP010000015.1"/>
</dbReference>
<evidence type="ECO:0000256" key="1">
    <source>
        <dbReference type="ARBA" id="ARBA00010062"/>
    </source>
</evidence>
<dbReference type="Pfam" id="PF13458">
    <property type="entry name" value="Peripla_BP_6"/>
    <property type="match status" value="1"/>
</dbReference>
<comment type="caution">
    <text evidence="4">The sequence shown here is derived from an EMBL/GenBank/DDBJ whole genome shotgun (WGS) entry which is preliminary data.</text>
</comment>
<protein>
    <submittedName>
        <fullName evidence="4">ABC transporter substrate-binding protein</fullName>
    </submittedName>
</protein>
<keyword evidence="5" id="KW-1185">Reference proteome</keyword>
<dbReference type="SUPFAM" id="SSF55961">
    <property type="entry name" value="Bet v1-like"/>
    <property type="match status" value="1"/>
</dbReference>
<evidence type="ECO:0000313" key="4">
    <source>
        <dbReference type="EMBL" id="MEJ8280936.1"/>
    </source>
</evidence>
<dbReference type="Gene3D" id="3.40.50.2300">
    <property type="match status" value="2"/>
</dbReference>
<dbReference type="PANTHER" id="PTHR47628">
    <property type="match status" value="1"/>
</dbReference>
<evidence type="ECO:0000313" key="5">
    <source>
        <dbReference type="Proteomes" id="UP001364211"/>
    </source>
</evidence>
<keyword evidence="2" id="KW-0732">Signal</keyword>
<feature type="domain" description="Leucine-binding protein" evidence="3">
    <location>
        <begin position="129"/>
        <end position="464"/>
    </location>
</feature>
<dbReference type="Proteomes" id="UP001364211">
    <property type="component" value="Unassembled WGS sequence"/>
</dbReference>
<evidence type="ECO:0000256" key="2">
    <source>
        <dbReference type="ARBA" id="ARBA00022729"/>
    </source>
</evidence>
<dbReference type="SUPFAM" id="SSF53822">
    <property type="entry name" value="Periplasmic binding protein-like I"/>
    <property type="match status" value="1"/>
</dbReference>